<protein>
    <submittedName>
        <fullName evidence="1">Uncharacterized protein</fullName>
    </submittedName>
</protein>
<name>A0A5K7Z6Q7_9BACT</name>
<reference evidence="1 2" key="1">
    <citation type="submission" date="2019-11" db="EMBL/GenBank/DDBJ databases">
        <title>Comparative genomics of hydrocarbon-degrading Desulfosarcina strains.</title>
        <authorList>
            <person name="Watanabe M."/>
            <person name="Kojima H."/>
            <person name="Fukui M."/>
        </authorList>
    </citation>
    <scope>NUCLEOTIDE SEQUENCE [LARGE SCALE GENOMIC DNA]</scope>
    <source>
        <strain evidence="1 2">PP31</strain>
    </source>
</reference>
<sequence length="75" mass="8489">MRKMLGTQDYVTIAREWSSKSIEQLADELGVSQNTIRKAAQKLREKDPSKCAKAKRRTRDDIAEEAIRILNGQAA</sequence>
<evidence type="ECO:0000313" key="2">
    <source>
        <dbReference type="Proteomes" id="UP000427769"/>
    </source>
</evidence>
<dbReference type="EMBL" id="AP021875">
    <property type="protein sequence ID" value="BBO77692.1"/>
    <property type="molecule type" value="Genomic_DNA"/>
</dbReference>
<dbReference type="Gene3D" id="1.10.10.10">
    <property type="entry name" value="Winged helix-like DNA-binding domain superfamily/Winged helix DNA-binding domain"/>
    <property type="match status" value="1"/>
</dbReference>
<dbReference type="AlphaFoldDB" id="A0A5K7Z6Q7"/>
<accession>A0A5K7Z6Q7</accession>
<gene>
    <name evidence="1" type="ORF">DSCW_51090</name>
</gene>
<dbReference type="RefSeq" id="WP_155306416.1">
    <property type="nucleotide sequence ID" value="NZ_AP021875.1"/>
</dbReference>
<dbReference type="InterPro" id="IPR036388">
    <property type="entry name" value="WH-like_DNA-bd_sf"/>
</dbReference>
<dbReference type="Proteomes" id="UP000427769">
    <property type="component" value="Chromosome"/>
</dbReference>
<dbReference type="KEGG" id="dwd:DSCW_51090"/>
<keyword evidence="2" id="KW-1185">Reference proteome</keyword>
<proteinExistence type="predicted"/>
<evidence type="ECO:0000313" key="1">
    <source>
        <dbReference type="EMBL" id="BBO77692.1"/>
    </source>
</evidence>
<organism evidence="1 2">
    <name type="scientific">Desulfosarcina widdelii</name>
    <dbReference type="NCBI Taxonomy" id="947919"/>
    <lineage>
        <taxon>Bacteria</taxon>
        <taxon>Pseudomonadati</taxon>
        <taxon>Thermodesulfobacteriota</taxon>
        <taxon>Desulfobacteria</taxon>
        <taxon>Desulfobacterales</taxon>
        <taxon>Desulfosarcinaceae</taxon>
        <taxon>Desulfosarcina</taxon>
    </lineage>
</organism>